<evidence type="ECO:0008006" key="3">
    <source>
        <dbReference type="Google" id="ProtNLM"/>
    </source>
</evidence>
<reference evidence="1 2" key="1">
    <citation type="submission" date="2021-03" db="EMBL/GenBank/DDBJ databases">
        <title>Sequencing the genomes of 1000 actinobacteria strains.</title>
        <authorList>
            <person name="Klenk H.-P."/>
        </authorList>
    </citation>
    <scope>NUCLEOTIDE SEQUENCE [LARGE SCALE GENOMIC DNA]</scope>
    <source>
        <strain evidence="1 2">DSM 45510</strain>
    </source>
</reference>
<proteinExistence type="predicted"/>
<gene>
    <name evidence="1" type="ORF">JOM49_007085</name>
</gene>
<dbReference type="Gene3D" id="3.30.565.10">
    <property type="entry name" value="Histidine kinase-like ATPase, C-terminal domain"/>
    <property type="match status" value="1"/>
</dbReference>
<name>A0ABS4Q397_9PSEU</name>
<dbReference type="EMBL" id="JAGGMS010000001">
    <property type="protein sequence ID" value="MBP2185559.1"/>
    <property type="molecule type" value="Genomic_DNA"/>
</dbReference>
<evidence type="ECO:0000313" key="2">
    <source>
        <dbReference type="Proteomes" id="UP000741013"/>
    </source>
</evidence>
<dbReference type="InterPro" id="IPR036890">
    <property type="entry name" value="HATPase_C_sf"/>
</dbReference>
<dbReference type="Proteomes" id="UP000741013">
    <property type="component" value="Unassembled WGS sequence"/>
</dbReference>
<evidence type="ECO:0000313" key="1">
    <source>
        <dbReference type="EMBL" id="MBP2185559.1"/>
    </source>
</evidence>
<sequence length="133" mass="14604">MVRHTRSFTLRGDASRAKVRNAPAHARTLLRDLLGGCPDAVVDDALLLVDELLTDVVRAPATLRAVRLAREDSEAAHLSVEVDYFDHPVLAPGRPSVDVFVGRCLLERLAASWGVRCSGAHRTVWARFPLDRG</sequence>
<comment type="caution">
    <text evidence="1">The sequence shown here is derived from an EMBL/GenBank/DDBJ whole genome shotgun (WGS) entry which is preliminary data.</text>
</comment>
<keyword evidence="2" id="KW-1185">Reference proteome</keyword>
<protein>
    <recommendedName>
        <fullName evidence="3">Histidine kinase-like ATPase domain-containing protein</fullName>
    </recommendedName>
</protein>
<dbReference type="RefSeq" id="WP_209672322.1">
    <property type="nucleotide sequence ID" value="NZ_JAGGMS010000001.1"/>
</dbReference>
<accession>A0ABS4Q397</accession>
<organism evidence="1 2">
    <name type="scientific">Amycolatopsis magusensis</name>
    <dbReference type="NCBI Taxonomy" id="882444"/>
    <lineage>
        <taxon>Bacteria</taxon>
        <taxon>Bacillati</taxon>
        <taxon>Actinomycetota</taxon>
        <taxon>Actinomycetes</taxon>
        <taxon>Pseudonocardiales</taxon>
        <taxon>Pseudonocardiaceae</taxon>
        <taxon>Amycolatopsis</taxon>
    </lineage>
</organism>